<dbReference type="AlphaFoldDB" id="F3FPZ7"/>
<dbReference type="SUPFAM" id="SSF51735">
    <property type="entry name" value="NAD(P)-binding Rossmann-fold domains"/>
    <property type="match status" value="1"/>
</dbReference>
<evidence type="ECO:0000313" key="2">
    <source>
        <dbReference type="Proteomes" id="UP000004471"/>
    </source>
</evidence>
<dbReference type="Proteomes" id="UP000004471">
    <property type="component" value="Unassembled WGS sequence"/>
</dbReference>
<feature type="non-terminal residue" evidence="1">
    <location>
        <position position="37"/>
    </location>
</feature>
<gene>
    <name evidence="1" type="ORF">PSYJA_26350</name>
</gene>
<comment type="caution">
    <text evidence="1">The sequence shown here is derived from an EMBL/GenBank/DDBJ whole genome shotgun (WGS) entry which is preliminary data.</text>
</comment>
<dbReference type="HOGENOM" id="CLU_3352929_0_0_6"/>
<sequence length="37" mass="3840">MSTPVARRIWLTGASSGIGLALAKELLNAGHRLSPPP</sequence>
<name>F3FPZ7_PSESX</name>
<proteinExistence type="predicted"/>
<dbReference type="EMBL" id="AEAH01001192">
    <property type="protein sequence ID" value="EGH32289.1"/>
    <property type="molecule type" value="Genomic_DNA"/>
</dbReference>
<reference evidence="1 2" key="1">
    <citation type="journal article" date="2011" name="PLoS Pathog.">
        <title>Dynamic evolution of pathogenicity revealed by sequencing and comparative genomics of 19 Pseudomonas syringae isolates.</title>
        <authorList>
            <person name="Baltrus D.A."/>
            <person name="Nishimura M.T."/>
            <person name="Romanchuk A."/>
            <person name="Chang J.H."/>
            <person name="Mukhtar M.S."/>
            <person name="Cherkis K."/>
            <person name="Roach J."/>
            <person name="Grant S.R."/>
            <person name="Jones C.D."/>
            <person name="Dangl J.L."/>
        </authorList>
    </citation>
    <scope>NUCLEOTIDE SEQUENCE [LARGE SCALE GENOMIC DNA]</scope>
    <source>
        <strain evidence="2">M301072PT</strain>
    </source>
</reference>
<dbReference type="InterPro" id="IPR036291">
    <property type="entry name" value="NAD(P)-bd_dom_sf"/>
</dbReference>
<protein>
    <submittedName>
        <fullName evidence="1">Short chain dehydrogenase/reductase family oxidoreductase</fullName>
    </submittedName>
</protein>
<evidence type="ECO:0000313" key="1">
    <source>
        <dbReference type="EMBL" id="EGH32289.1"/>
    </source>
</evidence>
<dbReference type="Gene3D" id="3.40.50.720">
    <property type="entry name" value="NAD(P)-binding Rossmann-like Domain"/>
    <property type="match status" value="1"/>
</dbReference>
<organism evidence="1 2">
    <name type="scientific">Pseudomonas syringae pv. japonica str. M301072</name>
    <dbReference type="NCBI Taxonomy" id="629262"/>
    <lineage>
        <taxon>Bacteria</taxon>
        <taxon>Pseudomonadati</taxon>
        <taxon>Pseudomonadota</taxon>
        <taxon>Gammaproteobacteria</taxon>
        <taxon>Pseudomonadales</taxon>
        <taxon>Pseudomonadaceae</taxon>
        <taxon>Pseudomonas</taxon>
        <taxon>Pseudomonas syringae</taxon>
    </lineage>
</organism>
<accession>F3FPZ7</accession>